<dbReference type="CDD" id="cd13597">
    <property type="entry name" value="PBP2_lipoprotein_Tp32"/>
    <property type="match status" value="1"/>
</dbReference>
<dbReference type="eggNOG" id="COG1464">
    <property type="taxonomic scope" value="Bacteria"/>
</dbReference>
<keyword evidence="10" id="KW-1185">Reference proteome</keyword>
<evidence type="ECO:0000256" key="8">
    <source>
        <dbReference type="SAM" id="SignalP"/>
    </source>
</evidence>
<dbReference type="AlphaFoldDB" id="A0A1I7JDM2"/>
<dbReference type="GO" id="GO:0016020">
    <property type="term" value="C:membrane"/>
    <property type="evidence" value="ECO:0007669"/>
    <property type="project" value="UniProtKB-SubCell"/>
</dbReference>
<feature type="signal peptide" evidence="8">
    <location>
        <begin position="1"/>
        <end position="20"/>
    </location>
</feature>
<dbReference type="PROSITE" id="PS51257">
    <property type="entry name" value="PROKAR_LIPOPROTEIN"/>
    <property type="match status" value="1"/>
</dbReference>
<dbReference type="RefSeq" id="WP_074952256.1">
    <property type="nucleotide sequence ID" value="NZ_FPBV01000009.1"/>
</dbReference>
<dbReference type="STRING" id="392015.SAMN05421543_109141"/>
<dbReference type="PIRSF" id="PIRSF002854">
    <property type="entry name" value="MetQ"/>
    <property type="match status" value="1"/>
</dbReference>
<comment type="subcellular location">
    <subcellularLocation>
        <location evidence="1">Membrane</location>
        <topology evidence="1">Lipid-anchor</topology>
    </subcellularLocation>
</comment>
<dbReference type="Gene3D" id="3.40.190.10">
    <property type="entry name" value="Periplasmic binding protein-like II"/>
    <property type="match status" value="2"/>
</dbReference>
<gene>
    <name evidence="9" type="ORF">SAMN05421543_109141</name>
</gene>
<dbReference type="EMBL" id="FPBV01000009">
    <property type="protein sequence ID" value="SFU83300.1"/>
    <property type="molecule type" value="Genomic_DNA"/>
</dbReference>
<reference evidence="10" key="1">
    <citation type="submission" date="2016-10" db="EMBL/GenBank/DDBJ databases">
        <authorList>
            <person name="Varghese N."/>
        </authorList>
    </citation>
    <scope>NUCLEOTIDE SEQUENCE [LARGE SCALE GENOMIC DNA]</scope>
    <source>
        <strain evidence="10">DSM 17980</strain>
    </source>
</reference>
<proteinExistence type="inferred from homology"/>
<evidence type="ECO:0000313" key="9">
    <source>
        <dbReference type="EMBL" id="SFU83300.1"/>
    </source>
</evidence>
<keyword evidence="3" id="KW-0472">Membrane</keyword>
<sequence length="290" mass="31085">MPRTSIVRWAAALLASAALVAGCGASQQGTPSAANESTAASTEPVVLKVGASPVPHAEILNAVKPILAKEGIDLQVVEFQDYVQPNRALAEGSLDANFFQHVPYLNEYNQQNHTDLVPTVSVHFEPLGLYPGRSTSLSNIPDGAKIAVPNDTTNEARALLLLQSAGVISLKQPLTINETKQDITANPHHVQIVELDAASIPRHLKDVDYAVINGNYAVQAGLTIDKALTKESADSLAAKTYANVVVVRKGDENKPAIQKLDEALQSDTVRQFIEQHYHGSVVPVFDALKH</sequence>
<dbReference type="PANTHER" id="PTHR30429">
    <property type="entry name" value="D-METHIONINE-BINDING LIPOPROTEIN METQ"/>
    <property type="match status" value="1"/>
</dbReference>
<evidence type="ECO:0000256" key="6">
    <source>
        <dbReference type="PIRNR" id="PIRNR002854"/>
    </source>
</evidence>
<keyword evidence="2 8" id="KW-0732">Signal</keyword>
<evidence type="ECO:0000256" key="5">
    <source>
        <dbReference type="ARBA" id="ARBA00023288"/>
    </source>
</evidence>
<comment type="similarity">
    <text evidence="6">Belongs to the nlpA lipoprotein family.</text>
</comment>
<evidence type="ECO:0000256" key="4">
    <source>
        <dbReference type="ARBA" id="ARBA00023139"/>
    </source>
</evidence>
<evidence type="ECO:0000256" key="3">
    <source>
        <dbReference type="ARBA" id="ARBA00023136"/>
    </source>
</evidence>
<evidence type="ECO:0000256" key="7">
    <source>
        <dbReference type="PIRSR" id="PIRSR002854-1"/>
    </source>
</evidence>
<evidence type="ECO:0000256" key="1">
    <source>
        <dbReference type="ARBA" id="ARBA00004635"/>
    </source>
</evidence>
<protein>
    <recommendedName>
        <fullName evidence="6">Lipoprotein</fullName>
    </recommendedName>
</protein>
<feature type="chain" id="PRO_5038794852" description="Lipoprotein" evidence="8">
    <location>
        <begin position="21"/>
        <end position="290"/>
    </location>
</feature>
<keyword evidence="5 6" id="KW-0449">Lipoprotein</keyword>
<dbReference type="OrthoDB" id="9812878at2"/>
<dbReference type="Pfam" id="PF03180">
    <property type="entry name" value="Lipoprotein_9"/>
    <property type="match status" value="1"/>
</dbReference>
<name>A0A1I7JDM2_9BACL</name>
<dbReference type="Proteomes" id="UP000183508">
    <property type="component" value="Unassembled WGS sequence"/>
</dbReference>
<dbReference type="SUPFAM" id="SSF53850">
    <property type="entry name" value="Periplasmic binding protein-like II"/>
    <property type="match status" value="1"/>
</dbReference>
<accession>A0A1I7JDM2</accession>
<keyword evidence="4" id="KW-0564">Palmitate</keyword>
<organism evidence="9 10">
    <name type="scientific">Alicyclobacillus macrosporangiidus</name>
    <dbReference type="NCBI Taxonomy" id="392015"/>
    <lineage>
        <taxon>Bacteria</taxon>
        <taxon>Bacillati</taxon>
        <taxon>Bacillota</taxon>
        <taxon>Bacilli</taxon>
        <taxon>Bacillales</taxon>
        <taxon>Alicyclobacillaceae</taxon>
        <taxon>Alicyclobacillus</taxon>
    </lineage>
</organism>
<evidence type="ECO:0000313" key="10">
    <source>
        <dbReference type="Proteomes" id="UP000183508"/>
    </source>
</evidence>
<evidence type="ECO:0000256" key="2">
    <source>
        <dbReference type="ARBA" id="ARBA00022729"/>
    </source>
</evidence>
<dbReference type="PANTHER" id="PTHR30429:SF0">
    <property type="entry name" value="METHIONINE-BINDING LIPOPROTEIN METQ"/>
    <property type="match status" value="1"/>
</dbReference>
<feature type="lipid moiety-binding region" description="S-diacylglycerol cysteine" evidence="7">
    <location>
        <position position="23"/>
    </location>
</feature>
<dbReference type="InterPro" id="IPR004872">
    <property type="entry name" value="Lipoprotein_NlpA"/>
</dbReference>